<dbReference type="InterPro" id="IPR008918">
    <property type="entry name" value="HhH2"/>
</dbReference>
<evidence type="ECO:0000256" key="8">
    <source>
        <dbReference type="ARBA" id="ARBA00022842"/>
    </source>
</evidence>
<protein>
    <recommendedName>
        <fullName evidence="12">Flap endonuclease 1</fullName>
        <shortName evidence="12">FEN-1</shortName>
        <ecNumber evidence="12">3.1.-.-</ecNumber>
    </recommendedName>
    <alternativeName>
        <fullName evidence="12">Flap structure-specific endonuclease 1</fullName>
    </alternativeName>
</protein>
<dbReference type="GO" id="GO:0043137">
    <property type="term" value="P:DNA replication, removal of RNA primer"/>
    <property type="evidence" value="ECO:0007669"/>
    <property type="project" value="UniProtKB-UniRule"/>
</dbReference>
<sequence>MGVKFKDIISPEKINLKDLDGKIIAIDGANTIYQFLSSIRQRDGTPLMDKEGNVTSHLSGILYRTSSIVEKGIKPIYVFDGKPSEFKGNTVEQRREIRQNAEKEWKKALKEGNEAKARKFATRSSRMSPYIVDSSKKLLEFMGIPYVQSFGEGEAQAAYMVRKGDAWGVASQDYDCLLFGSPKIIRNLTISGNLSDLEYLELKKTLSQLSVSREQLIDVALMVGTDFNKGIKGVGSKTGLKIMKKSNLESYLKEKNINLDLDIDELRNIFLNPEINKDYEIKWKSVDKEGIIDYMCVQHDFSEERVLSAIKKMGKLNTTQKSLEDWFK</sequence>
<dbReference type="InterPro" id="IPR019974">
    <property type="entry name" value="XPG_CS"/>
</dbReference>
<keyword evidence="1 12" id="KW-0235">DNA replication</keyword>
<evidence type="ECO:0000256" key="3">
    <source>
        <dbReference type="ARBA" id="ARBA00022723"/>
    </source>
</evidence>
<evidence type="ECO:0000256" key="1">
    <source>
        <dbReference type="ARBA" id="ARBA00022705"/>
    </source>
</evidence>
<comment type="similarity">
    <text evidence="12">Belongs to the XPG/RAD2 endonuclease family. FEN1 subfamily.</text>
</comment>
<dbReference type="STRING" id="47311.MBCUT_10850"/>
<keyword evidence="9 12" id="KW-0234">DNA repair</keyword>
<dbReference type="InterPro" id="IPR006084">
    <property type="entry name" value="XPG/Rad2"/>
</dbReference>
<dbReference type="PRINTS" id="PR00853">
    <property type="entry name" value="XPGRADSUPER"/>
</dbReference>
<dbReference type="PATRIC" id="fig|47311.3.peg.1193"/>
<feature type="domain" description="XPG-I" evidence="13">
    <location>
        <begin position="140"/>
        <end position="211"/>
    </location>
</feature>
<comment type="function">
    <text evidence="10">Structure-specific nuclease with 5'-flap endonuclease and 5'-3' exonuclease activities involved in DNA replication and repair. During DNA replication, cleaves the 5'-overhanging flap structure that is generated by displacement synthesis when DNA polymerase encounters the 5'-end of a downstream Okazaki fragment. Binds the unpaired 3'-DNA end and kinks the DNA to facilitate 5' cleavage specificity. Cleaves one nucleotide into the double-stranded DNA from the junction in flap DNA, leaving a nick for ligation. Also involved in the base excision repair (BER) pathway. Acts as a genome stabilization factor that prevents flaps from equilibrating into structures that lead to duplications and deletions. Also possesses 5'-3' exonuclease activity on nicked or gapped double-stranded DNA.</text>
</comment>
<dbReference type="CDD" id="cd09867">
    <property type="entry name" value="PIN_FEN1"/>
    <property type="match status" value="1"/>
</dbReference>
<dbReference type="InterPro" id="IPR006086">
    <property type="entry name" value="XPG-I_dom"/>
</dbReference>
<dbReference type="PANTHER" id="PTHR11081">
    <property type="entry name" value="FLAP ENDONUCLEASE FAMILY MEMBER"/>
    <property type="match status" value="1"/>
</dbReference>
<comment type="cofactor">
    <cofactor evidence="12">
        <name>Mg(2+)</name>
        <dbReference type="ChEBI" id="CHEBI:18420"/>
    </cofactor>
    <text evidence="12">Binds 2 magnesium ions per subunit. They probably participate in the reaction catalyzed by the enzyme. May bind an additional third magnesium ion after substrate binding.</text>
</comment>
<feature type="binding site" evidence="12">
    <location>
        <position position="27"/>
    </location>
    <ligand>
        <name>Mg(2+)</name>
        <dbReference type="ChEBI" id="CHEBI:18420"/>
        <label>1</label>
    </ligand>
</feature>
<evidence type="ECO:0000256" key="4">
    <source>
        <dbReference type="ARBA" id="ARBA00022759"/>
    </source>
</evidence>
<comment type="caution">
    <text evidence="15">The sequence shown here is derived from an EMBL/GenBank/DDBJ whole genome shotgun (WGS) entry which is preliminary data.</text>
</comment>
<dbReference type="Proteomes" id="UP000077275">
    <property type="component" value="Unassembled WGS sequence"/>
</dbReference>
<dbReference type="Gene3D" id="1.10.150.20">
    <property type="entry name" value="5' to 3' exonuclease, C-terminal subdomain"/>
    <property type="match status" value="1"/>
</dbReference>
<dbReference type="Gene3D" id="3.40.50.1010">
    <property type="entry name" value="5'-nuclease"/>
    <property type="match status" value="1"/>
</dbReference>
<dbReference type="SMART" id="SM00484">
    <property type="entry name" value="XPGI"/>
    <property type="match status" value="1"/>
</dbReference>
<dbReference type="GO" id="GO:0006281">
    <property type="term" value="P:DNA repair"/>
    <property type="evidence" value="ECO:0007669"/>
    <property type="project" value="UniProtKB-UniRule"/>
</dbReference>
<dbReference type="InterPro" id="IPR019973">
    <property type="entry name" value="Flap_endonuc_arc"/>
</dbReference>
<evidence type="ECO:0000256" key="6">
    <source>
        <dbReference type="ARBA" id="ARBA00022801"/>
    </source>
</evidence>
<feature type="region of interest" description="N-domain" evidence="12">
    <location>
        <begin position="1"/>
        <end position="98"/>
    </location>
</feature>
<dbReference type="NCBIfam" id="TIGR03674">
    <property type="entry name" value="fen_arch"/>
    <property type="match status" value="1"/>
</dbReference>
<reference evidence="15 16" key="1">
    <citation type="submission" date="2016-04" db="EMBL/GenBank/DDBJ databases">
        <title>Genome sequence of Methanobrevibacter cuticularis DSM 11139.</title>
        <authorList>
            <person name="Poehlein A."/>
            <person name="Seedorf H."/>
            <person name="Daniel R."/>
        </authorList>
    </citation>
    <scope>NUCLEOTIDE SEQUENCE [LARGE SCALE GENOMIC DNA]</scope>
    <source>
        <strain evidence="15 16">DSM 11139</strain>
    </source>
</reference>
<dbReference type="OrthoDB" id="9593at2157"/>
<dbReference type="Pfam" id="PF00752">
    <property type="entry name" value="XPG_N"/>
    <property type="match status" value="1"/>
</dbReference>
<dbReference type="SMART" id="SM00485">
    <property type="entry name" value="XPGN"/>
    <property type="match status" value="1"/>
</dbReference>
<feature type="binding site" evidence="12">
    <location>
        <position position="152"/>
    </location>
    <ligand>
        <name>Mg(2+)</name>
        <dbReference type="ChEBI" id="CHEBI:18420"/>
        <label>1</label>
    </ligand>
</feature>
<evidence type="ECO:0000313" key="15">
    <source>
        <dbReference type="EMBL" id="KZX16108.1"/>
    </source>
</evidence>
<name>A0A166DZ77_9EURY</name>
<keyword evidence="8 12" id="KW-0460">Magnesium</keyword>
<evidence type="ECO:0000256" key="5">
    <source>
        <dbReference type="ARBA" id="ARBA00022763"/>
    </source>
</evidence>
<keyword evidence="16" id="KW-1185">Reference proteome</keyword>
<feature type="domain" description="XPG N-terminal" evidence="14">
    <location>
        <begin position="1"/>
        <end position="101"/>
    </location>
</feature>
<dbReference type="InterPro" id="IPR006085">
    <property type="entry name" value="XPG_DNA_repair_N"/>
</dbReference>
<feature type="binding site" evidence="12">
    <location>
        <position position="80"/>
    </location>
    <ligand>
        <name>Mg(2+)</name>
        <dbReference type="ChEBI" id="CHEBI:18420"/>
        <label>1</label>
    </ligand>
</feature>
<accession>A0A166DZ77</accession>
<dbReference type="PROSITE" id="PS00841">
    <property type="entry name" value="XPG_1"/>
    <property type="match status" value="1"/>
</dbReference>
<proteinExistence type="inferred from homology"/>
<dbReference type="GO" id="GO:0008409">
    <property type="term" value="F:5'-3' exonuclease activity"/>
    <property type="evidence" value="ECO:0007669"/>
    <property type="project" value="UniProtKB-UniRule"/>
</dbReference>
<dbReference type="SMART" id="SM00279">
    <property type="entry name" value="HhH2"/>
    <property type="match status" value="1"/>
</dbReference>
<dbReference type="InterPro" id="IPR029060">
    <property type="entry name" value="PIN-like_dom_sf"/>
</dbReference>
<evidence type="ECO:0000256" key="10">
    <source>
        <dbReference type="ARBA" id="ARBA00024702"/>
    </source>
</evidence>
<feature type="binding site" evidence="12">
    <location>
        <position position="175"/>
    </location>
    <ligand>
        <name>Mg(2+)</name>
        <dbReference type="ChEBI" id="CHEBI:18420"/>
        <label>2</label>
    </ligand>
</feature>
<dbReference type="EC" id="3.1.-.-" evidence="12"/>
<keyword evidence="5 12" id="KW-0227">DNA damage</keyword>
<keyword evidence="3 12" id="KW-0479">Metal-binding</keyword>
<comment type="function">
    <text evidence="12">Structure-specific nuclease with 5'-flap endonuclease and 5'-3' exonuclease activities involved in DNA replication and repair. During DNA replication, cleaves the 5'-overhanging flap structure that is generated by displacement synthesis when DNA polymerase encounters the 5'-end of a downstream Okazaki fragment. Binds the unpaired 3'-DNA end and kinks the DNA to facilitate 5' cleavage specificity. Cleaves one nucleotide into the double-stranded DNA from the junction in flap DNA, leaving a nick for ligation. Also involved in the base excision repair (BER) pathway. Acts as a genome stabilization factor that prevents flaps from equilibrating into structurs that lead to duplications and deletions. Also possesses 5'-3' exonuclease activity on nicked or gapped double-stranded DNA.</text>
</comment>
<dbReference type="GO" id="GO:0000287">
    <property type="term" value="F:magnesium ion binding"/>
    <property type="evidence" value="ECO:0007669"/>
    <property type="project" value="UniProtKB-UniRule"/>
</dbReference>
<dbReference type="InterPro" id="IPR023426">
    <property type="entry name" value="Flap_endonuc"/>
</dbReference>
<dbReference type="GO" id="GO:0003677">
    <property type="term" value="F:DNA binding"/>
    <property type="evidence" value="ECO:0007669"/>
    <property type="project" value="UniProtKB-UniRule"/>
</dbReference>
<keyword evidence="4 12" id="KW-0255">Endonuclease</keyword>
<dbReference type="GO" id="GO:0017108">
    <property type="term" value="F:5'-flap endonuclease activity"/>
    <property type="evidence" value="ECO:0007669"/>
    <property type="project" value="UniProtKB-UniRule"/>
</dbReference>
<feature type="region of interest" description="Interaction with PCNA" evidence="12">
    <location>
        <begin position="319"/>
        <end position="327"/>
    </location>
</feature>
<keyword evidence="2 12" id="KW-0540">Nuclease</keyword>
<feature type="binding site" evidence="12">
    <location>
        <position position="173"/>
    </location>
    <ligand>
        <name>Mg(2+)</name>
        <dbReference type="ChEBI" id="CHEBI:18420"/>
        <label>2</label>
    </ligand>
</feature>
<evidence type="ECO:0000256" key="2">
    <source>
        <dbReference type="ARBA" id="ARBA00022722"/>
    </source>
</evidence>
<keyword evidence="7 12" id="KW-0269">Exonuclease</keyword>
<feature type="binding site" evidence="12">
    <location>
        <position position="154"/>
    </location>
    <ligand>
        <name>Mg(2+)</name>
        <dbReference type="ChEBI" id="CHEBI:18420"/>
        <label>1</label>
    </ligand>
</feature>
<dbReference type="FunFam" id="3.40.50.1010:FF:000016">
    <property type="entry name" value="Flap endonuclease 1"/>
    <property type="match status" value="1"/>
</dbReference>
<dbReference type="SUPFAM" id="SSF47807">
    <property type="entry name" value="5' to 3' exonuclease, C-terminal subdomain"/>
    <property type="match status" value="1"/>
</dbReference>
<dbReference type="InterPro" id="IPR036279">
    <property type="entry name" value="5-3_exonuclease_C_sf"/>
</dbReference>
<feature type="binding site" evidence="12">
    <location>
        <position position="226"/>
    </location>
    <ligand>
        <name>Mg(2+)</name>
        <dbReference type="ChEBI" id="CHEBI:18420"/>
        <label>2</label>
    </ligand>
</feature>
<gene>
    <name evidence="12" type="primary">fen</name>
    <name evidence="15" type="ORF">MBCUT_10850</name>
</gene>
<comment type="subunit">
    <text evidence="11 12">Interacts with PCNA. PCNA stimulates the nuclease activity without altering cleavage specificity.</text>
</comment>
<evidence type="ECO:0000256" key="12">
    <source>
        <dbReference type="HAMAP-Rule" id="MF_00614"/>
    </source>
</evidence>
<dbReference type="RefSeq" id="WP_067259679.1">
    <property type="nucleotide sequence ID" value="NZ_LWMW01000099.1"/>
</dbReference>
<dbReference type="SUPFAM" id="SSF88723">
    <property type="entry name" value="PIN domain-like"/>
    <property type="match status" value="1"/>
</dbReference>
<keyword evidence="6 12" id="KW-0378">Hydrolase</keyword>
<dbReference type="PANTHER" id="PTHR11081:SF9">
    <property type="entry name" value="FLAP ENDONUCLEASE 1"/>
    <property type="match status" value="1"/>
</dbReference>
<evidence type="ECO:0000256" key="9">
    <source>
        <dbReference type="ARBA" id="ARBA00023204"/>
    </source>
</evidence>
<comment type="caution">
    <text evidence="12">Lacks conserved residue(s) required for the propagation of feature annotation.</text>
</comment>
<evidence type="ECO:0000259" key="14">
    <source>
        <dbReference type="SMART" id="SM00485"/>
    </source>
</evidence>
<evidence type="ECO:0000256" key="7">
    <source>
        <dbReference type="ARBA" id="ARBA00022839"/>
    </source>
</evidence>
<dbReference type="EMBL" id="LWMW01000099">
    <property type="protein sequence ID" value="KZX16108.1"/>
    <property type="molecule type" value="Genomic_DNA"/>
</dbReference>
<dbReference type="Pfam" id="PF00867">
    <property type="entry name" value="XPG_I"/>
    <property type="match status" value="1"/>
</dbReference>
<evidence type="ECO:0000256" key="11">
    <source>
        <dbReference type="ARBA" id="ARBA00065981"/>
    </source>
</evidence>
<evidence type="ECO:0000259" key="13">
    <source>
        <dbReference type="SMART" id="SM00484"/>
    </source>
</evidence>
<evidence type="ECO:0000313" key="16">
    <source>
        <dbReference type="Proteomes" id="UP000077275"/>
    </source>
</evidence>
<dbReference type="HAMAP" id="MF_00614">
    <property type="entry name" value="Fen"/>
    <property type="match status" value="1"/>
</dbReference>
<dbReference type="AlphaFoldDB" id="A0A166DZ77"/>
<organism evidence="15 16">
    <name type="scientific">Methanobrevibacter cuticularis</name>
    <dbReference type="NCBI Taxonomy" id="47311"/>
    <lineage>
        <taxon>Archaea</taxon>
        <taxon>Methanobacteriati</taxon>
        <taxon>Methanobacteriota</taxon>
        <taxon>Methanomada group</taxon>
        <taxon>Methanobacteria</taxon>
        <taxon>Methanobacteriales</taxon>
        <taxon>Methanobacteriaceae</taxon>
        <taxon>Methanobrevibacter</taxon>
    </lineage>
</organism>